<evidence type="ECO:0000313" key="3">
    <source>
        <dbReference type="Proteomes" id="UP000663829"/>
    </source>
</evidence>
<keyword evidence="3" id="KW-1185">Reference proteome</keyword>
<dbReference type="AlphaFoldDB" id="A0A816HJ55"/>
<dbReference type="EMBL" id="CAJNOQ010072619">
    <property type="protein sequence ID" value="CAF1687547.1"/>
    <property type="molecule type" value="Genomic_DNA"/>
</dbReference>
<sequence>MENAIARDTLDVEMRVLRYAIQSNAPGFLGYNSNLQNDKAFLIANYNRVDDAALKLMITNALAAAKKSK</sequence>
<dbReference type="Proteomes" id="UP000663829">
    <property type="component" value="Unassembled WGS sequence"/>
</dbReference>
<dbReference type="EMBL" id="CAJOBC010016426">
    <property type="protein sequence ID" value="CAF4027948.1"/>
    <property type="molecule type" value="Genomic_DNA"/>
</dbReference>
<comment type="caution">
    <text evidence="1">The sequence shown here is derived from an EMBL/GenBank/DDBJ whole genome shotgun (WGS) entry which is preliminary data.</text>
</comment>
<reference evidence="1" key="1">
    <citation type="submission" date="2021-02" db="EMBL/GenBank/DDBJ databases">
        <authorList>
            <person name="Nowell W R."/>
        </authorList>
    </citation>
    <scope>NUCLEOTIDE SEQUENCE</scope>
</reference>
<organism evidence="1 3">
    <name type="scientific">Didymodactylos carnosus</name>
    <dbReference type="NCBI Taxonomy" id="1234261"/>
    <lineage>
        <taxon>Eukaryota</taxon>
        <taxon>Metazoa</taxon>
        <taxon>Spiralia</taxon>
        <taxon>Gnathifera</taxon>
        <taxon>Rotifera</taxon>
        <taxon>Eurotatoria</taxon>
        <taxon>Bdelloidea</taxon>
        <taxon>Philodinida</taxon>
        <taxon>Philodinidae</taxon>
        <taxon>Didymodactylos</taxon>
    </lineage>
</organism>
<gene>
    <name evidence="1" type="ORF">GPM918_LOCUS46767</name>
    <name evidence="2" type="ORF">SRO942_LOCUS26484</name>
</gene>
<dbReference type="Proteomes" id="UP000681722">
    <property type="component" value="Unassembled WGS sequence"/>
</dbReference>
<proteinExistence type="predicted"/>
<protein>
    <submittedName>
        <fullName evidence="1">Uncharacterized protein</fullName>
    </submittedName>
</protein>
<name>A0A816HJ55_9BILA</name>
<evidence type="ECO:0000313" key="1">
    <source>
        <dbReference type="EMBL" id="CAF1687547.1"/>
    </source>
</evidence>
<accession>A0A816HJ55</accession>
<evidence type="ECO:0000313" key="2">
    <source>
        <dbReference type="EMBL" id="CAF4027948.1"/>
    </source>
</evidence>